<evidence type="ECO:0000313" key="2">
    <source>
        <dbReference type="Proteomes" id="UP000887159"/>
    </source>
</evidence>
<evidence type="ECO:0000313" key="1">
    <source>
        <dbReference type="EMBL" id="GFY24222.1"/>
    </source>
</evidence>
<keyword evidence="2" id="KW-1185">Reference proteome</keyword>
<gene>
    <name evidence="1" type="ORF">TNCV_1012731</name>
</gene>
<organism evidence="1 2">
    <name type="scientific">Trichonephila clavipes</name>
    <name type="common">Golden silk orbweaver</name>
    <name type="synonym">Nephila clavipes</name>
    <dbReference type="NCBI Taxonomy" id="2585209"/>
    <lineage>
        <taxon>Eukaryota</taxon>
        <taxon>Metazoa</taxon>
        <taxon>Ecdysozoa</taxon>
        <taxon>Arthropoda</taxon>
        <taxon>Chelicerata</taxon>
        <taxon>Arachnida</taxon>
        <taxon>Araneae</taxon>
        <taxon>Araneomorphae</taxon>
        <taxon>Entelegynae</taxon>
        <taxon>Araneoidea</taxon>
        <taxon>Nephilidae</taxon>
        <taxon>Trichonephila</taxon>
    </lineage>
</organism>
<comment type="caution">
    <text evidence="1">The sequence shown here is derived from an EMBL/GenBank/DDBJ whole genome shotgun (WGS) entry which is preliminary data.</text>
</comment>
<dbReference type="Proteomes" id="UP000887159">
    <property type="component" value="Unassembled WGS sequence"/>
</dbReference>
<protein>
    <submittedName>
        <fullName evidence="1">Uncharacterized protein</fullName>
    </submittedName>
</protein>
<dbReference type="EMBL" id="BMAU01021369">
    <property type="protein sequence ID" value="GFY24222.1"/>
    <property type="molecule type" value="Genomic_DNA"/>
</dbReference>
<dbReference type="AlphaFoldDB" id="A0A8X6VXH2"/>
<accession>A0A8X6VXH2</accession>
<sequence length="71" mass="8227">MVKVTGSCQACYEFATSTSEDPPCRVDQCMLSMSRFKHSSVGVEVRKKECHSRHLTMVQNYEVRRQKPWTT</sequence>
<proteinExistence type="predicted"/>
<reference evidence="1" key="1">
    <citation type="submission" date="2020-08" db="EMBL/GenBank/DDBJ databases">
        <title>Multicomponent nature underlies the extraordinary mechanical properties of spider dragline silk.</title>
        <authorList>
            <person name="Kono N."/>
            <person name="Nakamura H."/>
            <person name="Mori M."/>
            <person name="Yoshida Y."/>
            <person name="Ohtoshi R."/>
            <person name="Malay A.D."/>
            <person name="Moran D.A.P."/>
            <person name="Tomita M."/>
            <person name="Numata K."/>
            <person name="Arakawa K."/>
        </authorList>
    </citation>
    <scope>NUCLEOTIDE SEQUENCE</scope>
</reference>
<name>A0A8X6VXH2_TRICX</name>